<keyword evidence="3" id="KW-1185">Reference proteome</keyword>
<dbReference type="GO" id="GO:0046856">
    <property type="term" value="P:phosphatidylinositol dephosphorylation"/>
    <property type="evidence" value="ECO:0007669"/>
    <property type="project" value="TreeGrafter"/>
</dbReference>
<dbReference type="GO" id="GO:0005783">
    <property type="term" value="C:endoplasmic reticulum"/>
    <property type="evidence" value="ECO:0007669"/>
    <property type="project" value="TreeGrafter"/>
</dbReference>
<evidence type="ECO:0000259" key="1">
    <source>
        <dbReference type="PROSITE" id="PS50275"/>
    </source>
</evidence>
<dbReference type="EMBL" id="BRXX01000210">
    <property type="protein sequence ID" value="GMH98008.1"/>
    <property type="molecule type" value="Genomic_DNA"/>
</dbReference>
<name>A0A9W7F1Y9_9STRA</name>
<dbReference type="PANTHER" id="PTHR45662">
    <property type="entry name" value="PHOSPHATIDYLINOSITIDE PHOSPHATASE SAC1"/>
    <property type="match status" value="1"/>
</dbReference>
<accession>A0A9W7F1Y9</accession>
<dbReference type="GO" id="GO:0043812">
    <property type="term" value="F:phosphatidylinositol-4-phosphate phosphatase activity"/>
    <property type="evidence" value="ECO:0007669"/>
    <property type="project" value="TreeGrafter"/>
</dbReference>
<dbReference type="PROSITE" id="PS50275">
    <property type="entry name" value="SAC"/>
    <property type="match status" value="1"/>
</dbReference>
<proteinExistence type="predicted"/>
<protein>
    <recommendedName>
        <fullName evidence="1">SAC domain-containing protein</fullName>
    </recommendedName>
</protein>
<reference evidence="3" key="1">
    <citation type="journal article" date="2023" name="Commun. Biol.">
        <title>Genome analysis of Parmales, the sister group of diatoms, reveals the evolutionary specialization of diatoms from phago-mixotrophs to photoautotrophs.</title>
        <authorList>
            <person name="Ban H."/>
            <person name="Sato S."/>
            <person name="Yoshikawa S."/>
            <person name="Yamada K."/>
            <person name="Nakamura Y."/>
            <person name="Ichinomiya M."/>
            <person name="Sato N."/>
            <person name="Blanc-Mathieu R."/>
            <person name="Endo H."/>
            <person name="Kuwata A."/>
            <person name="Ogata H."/>
        </authorList>
    </citation>
    <scope>NUCLEOTIDE SEQUENCE [LARGE SCALE GENOMIC DNA]</scope>
    <source>
        <strain evidence="3">NIES 3699</strain>
    </source>
</reference>
<dbReference type="InterPro" id="IPR002013">
    <property type="entry name" value="SAC_dom"/>
</dbReference>
<gene>
    <name evidence="2" type="ORF">TrVE_jg4610</name>
</gene>
<dbReference type="AlphaFoldDB" id="A0A9W7F1Y9"/>
<comment type="caution">
    <text evidence="2">The sequence shown here is derived from an EMBL/GenBank/DDBJ whole genome shotgun (WGS) entry which is preliminary data.</text>
</comment>
<evidence type="ECO:0000313" key="3">
    <source>
        <dbReference type="Proteomes" id="UP001165160"/>
    </source>
</evidence>
<evidence type="ECO:0000313" key="2">
    <source>
        <dbReference type="EMBL" id="GMH98008.1"/>
    </source>
</evidence>
<dbReference type="Proteomes" id="UP001165160">
    <property type="component" value="Unassembled WGS sequence"/>
</dbReference>
<organism evidence="2 3">
    <name type="scientific">Triparma verrucosa</name>
    <dbReference type="NCBI Taxonomy" id="1606542"/>
    <lineage>
        <taxon>Eukaryota</taxon>
        <taxon>Sar</taxon>
        <taxon>Stramenopiles</taxon>
        <taxon>Ochrophyta</taxon>
        <taxon>Bolidophyceae</taxon>
        <taxon>Parmales</taxon>
        <taxon>Triparmaceae</taxon>
        <taxon>Triparma</taxon>
    </lineage>
</organism>
<sequence>MEIEGKRYTYEILRGSIPLLWSSPCSPSVYNPPVTIDPNLLSQVSAYKKFLLHESTRLIYVNLVDKKGDQKRLGTLFKQIVEEVPSDHTYIWHDFHSLTSESFTSGVDKITDDCVSESDYGTLIENGKVIQRQRTHLRVNCMDCLDRTNVIQSSISLEILKRWLSENGLSLNLEGAEWYKRSWGKNADEIARHYAGTNALKRDFTRKGRRTNWGKMEDGINSGVRWYKGNFMDSSKLEGLRIFFGGCYSPPSPPSLESSRKSDLVKTWRKEFKDKRINRGGGEVRERKKDGTAQAVVGVIAAVGGGRVVKKFAWIGVGWYLMRVLGRFVGT</sequence>
<feature type="domain" description="SAC" evidence="1">
    <location>
        <begin position="1"/>
        <end position="196"/>
    </location>
</feature>
<dbReference type="PANTHER" id="PTHR45662:SF2">
    <property type="entry name" value="PHOSPHATIDYLINOSITOL-3-PHOSPHATASE SAC1"/>
    <property type="match status" value="1"/>
</dbReference>
<dbReference type="Pfam" id="PF02383">
    <property type="entry name" value="Syja_N"/>
    <property type="match status" value="1"/>
</dbReference>